<feature type="domain" description="Pep3/Vps18 beta-propeller" evidence="9">
    <location>
        <begin position="97"/>
        <end position="402"/>
    </location>
</feature>
<dbReference type="GO" id="GO:0030897">
    <property type="term" value="C:HOPS complex"/>
    <property type="evidence" value="ECO:0007669"/>
    <property type="project" value="TreeGrafter"/>
</dbReference>
<evidence type="ECO:0000259" key="10">
    <source>
        <dbReference type="Pfam" id="PF26148"/>
    </source>
</evidence>
<dbReference type="GO" id="GO:0006904">
    <property type="term" value="P:vesicle docking involved in exocytosis"/>
    <property type="evidence" value="ECO:0007669"/>
    <property type="project" value="TreeGrafter"/>
</dbReference>
<feature type="domain" description="Pep3/Vps18 RING C-terminal" evidence="10">
    <location>
        <begin position="961"/>
        <end position="1048"/>
    </location>
</feature>
<dbReference type="GO" id="GO:0048284">
    <property type="term" value="P:organelle fusion"/>
    <property type="evidence" value="ECO:0007669"/>
    <property type="project" value="TreeGrafter"/>
</dbReference>
<keyword evidence="2" id="KW-0479">Metal-binding</keyword>
<dbReference type="SUPFAM" id="SSF57850">
    <property type="entry name" value="RING/U-box"/>
    <property type="match status" value="1"/>
</dbReference>
<keyword evidence="5" id="KW-0472">Membrane</keyword>
<dbReference type="EMBL" id="JAVXUO010001110">
    <property type="protein sequence ID" value="KAK2985931.1"/>
    <property type="molecule type" value="Genomic_DNA"/>
</dbReference>
<evidence type="ECO:0000256" key="8">
    <source>
        <dbReference type="SAM" id="Coils"/>
    </source>
</evidence>
<dbReference type="GO" id="GO:0030674">
    <property type="term" value="F:protein-macromolecule adaptor activity"/>
    <property type="evidence" value="ECO:0007669"/>
    <property type="project" value="TreeGrafter"/>
</dbReference>
<dbReference type="CDD" id="cd16462">
    <property type="entry name" value="RING-H2_Pep3p-like"/>
    <property type="match status" value="1"/>
</dbReference>
<comment type="caution">
    <text evidence="11">The sequence shown here is derived from an EMBL/GenBank/DDBJ whole genome shotgun (WGS) entry which is preliminary data.</text>
</comment>
<dbReference type="GO" id="GO:0007032">
    <property type="term" value="P:endosome organization"/>
    <property type="evidence" value="ECO:0007669"/>
    <property type="project" value="TreeGrafter"/>
</dbReference>
<dbReference type="Pfam" id="PF05131">
    <property type="entry name" value="Pep3_Vps18"/>
    <property type="match status" value="1"/>
</dbReference>
<keyword evidence="12" id="KW-1185">Reference proteome</keyword>
<evidence type="ECO:0000256" key="3">
    <source>
        <dbReference type="ARBA" id="ARBA00022771"/>
    </source>
</evidence>
<dbReference type="PROSITE" id="PS50236">
    <property type="entry name" value="CHCR"/>
    <property type="match status" value="1"/>
</dbReference>
<evidence type="ECO:0008006" key="13">
    <source>
        <dbReference type="Google" id="ProtNLM"/>
    </source>
</evidence>
<dbReference type="AlphaFoldDB" id="A0AA88RUK3"/>
<proteinExistence type="inferred from homology"/>
<evidence type="ECO:0000256" key="2">
    <source>
        <dbReference type="ARBA" id="ARBA00022723"/>
    </source>
</evidence>
<keyword evidence="8" id="KW-0175">Coiled coil</keyword>
<dbReference type="InterPro" id="IPR058919">
    <property type="entry name" value="Pep3/Vps18_RING_C"/>
</dbReference>
<dbReference type="InterPro" id="IPR055358">
    <property type="entry name" value="CHCR"/>
</dbReference>
<sequence>MDRRRLRGRIRWRHRMVRDGKKAVEGNDGGKRERAGALLCSDGKGIDGRQNRNLDRLKMEVGRQVFSVDLLERYDANKRGAITCMAAGNDVIVLGTNIDLSAGRPGEQSVHRVFVDPGGSHCIVSVVGSGGADTYYTHAKWTKPRVLNKLKGLVVNAVAWNRQQITEASTKEVILGTDNGQLHELAVDEKDKKEKYIKSLFELTELPEAFMDLQMETASISNGTRYYVMAVTPTRLYSFTGIGLLDAVFASYVDRAVHFMELPGEIPNRQVASVLNCISILNKEELFILRGFLEQVVLVLSNISPNGNENFVENKALLDYMKLGEGAEVAKPTSLAMSEFHFLLLIGNKVKVVNRISEQIVEELHFDQTQESVSRGIIGLCSDASAGLFYAYDRSSIFQVSVNDEGRDMWKVYLNLKEYAAALAICRDPFQRDQVYLEQAEAAFSAKDFDRAASFYAKINYVLSFEEITLKFISIGEQDSLRTFLLRKLDNLAKDDKCQITMISTWATELYLDKINRLLLEDDATSENRSLEFQSIIKEFRAFLSDCKDVLDEATTIKLLESYGRVDEVVYFASLKKQYEIVVHHYIQQGEAKKALEVLQKPDVPTDLQYKFAPDLIMLDAYETVESWMITKNLNPRKLIPAMMRYSSEPHAKNETHEVIKYLEFCVHRLQNEDPGIHNLLLSLYAKQEDDSALLRFLQCKFGKGRLNGPDFFYDPKYALRLCLKEKRMRACVHIYSMMSMHEEAVALALQVDPELAMAEADKVEDDEDLRKKLWLMVAKHVVEQEKGTKRENIRKAIAFLKETDGLLKIEDILPFFPDFALIDDFKFPDISMNIKVVDLHDMWFAIVADYNDVVLTDLVMGLVVSDVISTNEIGNRWLLLEAICSSLEDYNQQIEKLKEEMNDATHGADNIRNDISALAQRYAVIERDEECGVCRRKILSVGADYRMARRYASVGPMAPFYVFPCGHAFHAHCLIAHVTRCTDQTQAEYILDLQKQLTLLGGEPKDNIGGLTSEESIANLTPVEKIRSQLDDAIASECPFCGDLMIREISLPFILPEEADQFSSWEIKAHNPGTQKSLSFAI</sequence>
<organism evidence="11 12">
    <name type="scientific">Escallonia rubra</name>
    <dbReference type="NCBI Taxonomy" id="112253"/>
    <lineage>
        <taxon>Eukaryota</taxon>
        <taxon>Viridiplantae</taxon>
        <taxon>Streptophyta</taxon>
        <taxon>Embryophyta</taxon>
        <taxon>Tracheophyta</taxon>
        <taxon>Spermatophyta</taxon>
        <taxon>Magnoliopsida</taxon>
        <taxon>eudicotyledons</taxon>
        <taxon>Gunneridae</taxon>
        <taxon>Pentapetalae</taxon>
        <taxon>asterids</taxon>
        <taxon>campanulids</taxon>
        <taxon>Escalloniales</taxon>
        <taxon>Escalloniaceae</taxon>
        <taxon>Escallonia</taxon>
    </lineage>
</organism>
<dbReference type="PANTHER" id="PTHR23323">
    <property type="entry name" value="VACUOLAR PROTEIN SORTING-ASSOCIATED PROTEIN"/>
    <property type="match status" value="1"/>
</dbReference>
<comment type="similarity">
    <text evidence="1">Belongs to the VPS18 family.</text>
</comment>
<dbReference type="GO" id="GO:0007033">
    <property type="term" value="P:vacuole organization"/>
    <property type="evidence" value="ECO:0007669"/>
    <property type="project" value="TreeGrafter"/>
</dbReference>
<feature type="repeat" description="CHCR" evidence="7">
    <location>
        <begin position="630"/>
        <end position="791"/>
    </location>
</feature>
<dbReference type="Pfam" id="PF00637">
    <property type="entry name" value="Clathrin"/>
    <property type="match status" value="1"/>
</dbReference>
<dbReference type="GO" id="GO:0008270">
    <property type="term" value="F:zinc ion binding"/>
    <property type="evidence" value="ECO:0007669"/>
    <property type="project" value="UniProtKB-KW"/>
</dbReference>
<dbReference type="InterPro" id="IPR007810">
    <property type="entry name" value="Pep3/Vps18_beta-prop"/>
</dbReference>
<keyword evidence="3" id="KW-0863">Zinc-finger</keyword>
<dbReference type="Pfam" id="PF26148">
    <property type="entry name" value="VPS18_RING_C"/>
    <property type="match status" value="1"/>
</dbReference>
<evidence type="ECO:0000256" key="5">
    <source>
        <dbReference type="ARBA" id="ARBA00023136"/>
    </source>
</evidence>
<dbReference type="InterPro" id="IPR000547">
    <property type="entry name" value="Clathrin_H-chain/VPS_repeat"/>
</dbReference>
<dbReference type="GO" id="GO:0006886">
    <property type="term" value="P:intracellular protein transport"/>
    <property type="evidence" value="ECO:0007669"/>
    <property type="project" value="UniProtKB-UniRule"/>
</dbReference>
<dbReference type="GO" id="GO:0005768">
    <property type="term" value="C:endosome"/>
    <property type="evidence" value="ECO:0007669"/>
    <property type="project" value="TreeGrafter"/>
</dbReference>
<gene>
    <name evidence="11" type="ORF">RJ640_008147</name>
</gene>
<comment type="subcellular location">
    <subcellularLocation>
        <location evidence="6">Endomembrane system</location>
        <topology evidence="6">Peripheral membrane protein</topology>
        <orientation evidence="6">Cytoplasmic side</orientation>
    </subcellularLocation>
</comment>
<evidence type="ECO:0000256" key="7">
    <source>
        <dbReference type="PROSITE-ProRule" id="PRU01006"/>
    </source>
</evidence>
<evidence type="ECO:0000259" key="9">
    <source>
        <dbReference type="Pfam" id="PF05131"/>
    </source>
</evidence>
<feature type="coiled-coil region" evidence="8">
    <location>
        <begin position="881"/>
        <end position="929"/>
    </location>
</feature>
<protein>
    <recommendedName>
        <fullName evidence="13">Pep3/Vps18/deep orange domain-containing protein</fullName>
    </recommendedName>
</protein>
<name>A0AA88RUK3_9ASTE</name>
<reference evidence="11" key="1">
    <citation type="submission" date="2022-12" db="EMBL/GenBank/DDBJ databases">
        <title>Draft genome assemblies for two species of Escallonia (Escalloniales).</title>
        <authorList>
            <person name="Chanderbali A."/>
            <person name="Dervinis C."/>
            <person name="Anghel I."/>
            <person name="Soltis D."/>
            <person name="Soltis P."/>
            <person name="Zapata F."/>
        </authorList>
    </citation>
    <scope>NUCLEOTIDE SEQUENCE</scope>
    <source>
        <strain evidence="11">UCBG92.1500</strain>
        <tissue evidence="11">Leaf</tissue>
    </source>
</reference>
<evidence type="ECO:0000313" key="11">
    <source>
        <dbReference type="EMBL" id="KAK2985931.1"/>
    </source>
</evidence>
<accession>A0AA88RUK3</accession>
<evidence type="ECO:0000256" key="4">
    <source>
        <dbReference type="ARBA" id="ARBA00022833"/>
    </source>
</evidence>
<evidence type="ECO:0000313" key="12">
    <source>
        <dbReference type="Proteomes" id="UP001187471"/>
    </source>
</evidence>
<dbReference type="Proteomes" id="UP001187471">
    <property type="component" value="Unassembled WGS sequence"/>
</dbReference>
<evidence type="ECO:0000256" key="1">
    <source>
        <dbReference type="ARBA" id="ARBA00010454"/>
    </source>
</evidence>
<keyword evidence="4" id="KW-0862">Zinc</keyword>
<evidence type="ECO:0000256" key="6">
    <source>
        <dbReference type="ARBA" id="ARBA00029433"/>
    </source>
</evidence>
<dbReference type="PANTHER" id="PTHR23323:SF26">
    <property type="entry name" value="VACUOLAR PROTEIN SORTING-ASSOCIATED PROTEIN 18 HOMOLOG"/>
    <property type="match status" value="1"/>
</dbReference>